<comment type="caution">
    <text evidence="3">The sequence shown here is derived from an EMBL/GenBank/DDBJ whole genome shotgun (WGS) entry which is preliminary data.</text>
</comment>
<dbReference type="GO" id="GO:0016740">
    <property type="term" value="F:transferase activity"/>
    <property type="evidence" value="ECO:0007669"/>
    <property type="project" value="UniProtKB-KW"/>
</dbReference>
<sequence length="140" mass="15788">MRQILCMSHGPLAKGMIETLSIIVGDLDNIDFRCAYVDGNNDVEMIIDDYLKESMGNETIVVTDIFGGSINNEWLRRLPDLSKVYLISGMNLSLLVDLYLKFQLVSSDQIEEIIDHAIQASSGSIKFCNQLDYEQTVDDF</sequence>
<evidence type="ECO:0000313" key="3">
    <source>
        <dbReference type="EMBL" id="PZM53643.1"/>
    </source>
</evidence>
<keyword evidence="1 4" id="KW-0808">Transferase</keyword>
<dbReference type="GO" id="GO:0016020">
    <property type="term" value="C:membrane"/>
    <property type="evidence" value="ECO:0007669"/>
    <property type="project" value="InterPro"/>
</dbReference>
<dbReference type="InterPro" id="IPR051471">
    <property type="entry name" value="Bacterial_PTS_sugar_comp"/>
</dbReference>
<dbReference type="Proteomes" id="UP000183509">
    <property type="component" value="Unassembled WGS sequence"/>
</dbReference>
<dbReference type="PROSITE" id="PS51096">
    <property type="entry name" value="PTS_EIIA_TYPE_4"/>
    <property type="match status" value="1"/>
</dbReference>
<protein>
    <submittedName>
        <fullName evidence="3">PTS fructose IIA subunit</fullName>
    </submittedName>
    <submittedName>
        <fullName evidence="4">PTS system, mannose/fructose/sorbose-specific IIA component</fullName>
        <ecNumber evidence="4">2.7.1.-</ecNumber>
    </submittedName>
</protein>
<feature type="domain" description="PTS EIIA type-4" evidence="2">
    <location>
        <begin position="1"/>
        <end position="125"/>
    </location>
</feature>
<accession>A0AB73TMX3</accession>
<evidence type="ECO:0000313" key="6">
    <source>
        <dbReference type="Proteomes" id="UP000249070"/>
    </source>
</evidence>
<evidence type="ECO:0000259" key="2">
    <source>
        <dbReference type="PROSITE" id="PS51096"/>
    </source>
</evidence>
<dbReference type="Gene3D" id="3.40.50.510">
    <property type="entry name" value="Phosphotransferase system, mannose-type IIA component"/>
    <property type="match status" value="1"/>
</dbReference>
<dbReference type="AlphaFoldDB" id="A0AB73TMX3"/>
<name>A0AB73TMX3_ENTFC</name>
<dbReference type="EC" id="2.7.1.-" evidence="4"/>
<proteinExistence type="predicted"/>
<dbReference type="GO" id="GO:0009401">
    <property type="term" value="P:phosphoenolpyruvate-dependent sugar phosphotransferase system"/>
    <property type="evidence" value="ECO:0007669"/>
    <property type="project" value="InterPro"/>
</dbReference>
<organism evidence="3 6">
    <name type="scientific">Enterococcus faecium</name>
    <name type="common">Streptococcus faecium</name>
    <dbReference type="NCBI Taxonomy" id="1352"/>
    <lineage>
        <taxon>Bacteria</taxon>
        <taxon>Bacillati</taxon>
        <taxon>Bacillota</taxon>
        <taxon>Bacilli</taxon>
        <taxon>Lactobacillales</taxon>
        <taxon>Enterococcaceae</taxon>
        <taxon>Enterococcus</taxon>
    </lineage>
</organism>
<dbReference type="EMBL" id="QHGU01000111">
    <property type="protein sequence ID" value="PZM53643.1"/>
    <property type="molecule type" value="Genomic_DNA"/>
</dbReference>
<evidence type="ECO:0000313" key="4">
    <source>
        <dbReference type="EMBL" id="SAZ46428.1"/>
    </source>
</evidence>
<evidence type="ECO:0000313" key="5">
    <source>
        <dbReference type="Proteomes" id="UP000183509"/>
    </source>
</evidence>
<dbReference type="Pfam" id="PF03610">
    <property type="entry name" value="EIIA-man"/>
    <property type="match status" value="1"/>
</dbReference>
<dbReference type="EMBL" id="FKLM01000148">
    <property type="protein sequence ID" value="SAZ46428.1"/>
    <property type="molecule type" value="Genomic_DNA"/>
</dbReference>
<dbReference type="InterPro" id="IPR036662">
    <property type="entry name" value="PTS_EIIA_man-typ_sf"/>
</dbReference>
<dbReference type="InterPro" id="IPR004701">
    <property type="entry name" value="PTS_EIIA_man-typ"/>
</dbReference>
<reference evidence="3 6" key="2">
    <citation type="submission" date="2018-05" db="EMBL/GenBank/DDBJ databases">
        <title>Vancomycin-resistant Enterococcus faecium strain from Chelyabinsk, Russia.</title>
        <authorList>
            <person name="Gostev V."/>
            <person name="Goncharov A."/>
            <person name="Kolodzhieva V."/>
            <person name="Suvorov A."/>
            <person name="Sidorenko S."/>
            <person name="Zueva L."/>
        </authorList>
    </citation>
    <scope>NUCLEOTIDE SEQUENCE [LARGE SCALE GENOMIC DNA]</scope>
    <source>
        <strain evidence="3 6">20</strain>
    </source>
</reference>
<evidence type="ECO:0000256" key="1">
    <source>
        <dbReference type="ARBA" id="ARBA00022679"/>
    </source>
</evidence>
<dbReference type="PANTHER" id="PTHR33799">
    <property type="entry name" value="PTS PERMEASE-RELATED-RELATED"/>
    <property type="match status" value="1"/>
</dbReference>
<dbReference type="Proteomes" id="UP000249070">
    <property type="component" value="Unassembled WGS sequence"/>
</dbReference>
<dbReference type="PANTHER" id="PTHR33799:SF1">
    <property type="entry name" value="PTS SYSTEM MANNOSE-SPECIFIC EIIAB COMPONENT-RELATED"/>
    <property type="match status" value="1"/>
</dbReference>
<dbReference type="RefSeq" id="WP_060805096.1">
    <property type="nucleotide sequence ID" value="NZ_CABGIM010000034.1"/>
</dbReference>
<reference evidence="4 5" key="1">
    <citation type="submission" date="2016-04" db="EMBL/GenBank/DDBJ databases">
        <authorList>
            <person name="Millard A."/>
        </authorList>
    </citation>
    <scope>NUCLEOTIDE SEQUENCE [LARGE SCALE GENOMIC DNA]</scope>
    <source>
        <strain evidence="4">Isolate 22</strain>
    </source>
</reference>
<dbReference type="SUPFAM" id="SSF53062">
    <property type="entry name" value="PTS system fructose IIA component-like"/>
    <property type="match status" value="1"/>
</dbReference>
<gene>
    <name evidence="3" type="ORF">DKP91_13800</name>
    <name evidence="4" type="ORF">DTPHA_603119</name>
</gene>